<evidence type="ECO:0000256" key="3">
    <source>
        <dbReference type="ARBA" id="ARBA00023082"/>
    </source>
</evidence>
<dbReference type="GeneID" id="95513441"/>
<keyword evidence="5" id="KW-0804">Transcription</keyword>
<keyword evidence="3" id="KW-0731">Sigma factor</keyword>
<dbReference type="PANTHER" id="PTHR43133">
    <property type="entry name" value="RNA POLYMERASE ECF-TYPE SIGMA FACTO"/>
    <property type="match status" value="1"/>
</dbReference>
<dbReference type="AlphaFoldDB" id="A0A1H4ZAD6"/>
<dbReference type="Proteomes" id="UP000182375">
    <property type="component" value="Unassembled WGS sequence"/>
</dbReference>
<dbReference type="Gene3D" id="1.10.1740.10">
    <property type="match status" value="1"/>
</dbReference>
<dbReference type="Gene3D" id="1.10.10.10">
    <property type="entry name" value="Winged helix-like DNA-binding domain superfamily/Winged helix DNA-binding domain"/>
    <property type="match status" value="1"/>
</dbReference>
<dbReference type="NCBIfam" id="TIGR02937">
    <property type="entry name" value="sigma70-ECF"/>
    <property type="match status" value="1"/>
</dbReference>
<sequence length="169" mass="19237">MKRRYEEEFRAFAAARSAPLFRSACVLTSGDVHLAEDLVQDTLGRMYANWRKIAQIDDPAAYTHTVLVRTYLSHRRRRSSSERPTDTLPDSGAVTEHDATLRITLLDALGRLSARDRAVLLLRYWEDRSVEQTAEILHVRPGAVRNQSMRALARIRDLLGHDLSELVSP</sequence>
<feature type="domain" description="RNA polymerase sigma factor 70 region 4 type 2" evidence="7">
    <location>
        <begin position="105"/>
        <end position="155"/>
    </location>
</feature>
<dbReference type="InterPro" id="IPR013325">
    <property type="entry name" value="RNA_pol_sigma_r2"/>
</dbReference>
<organism evidence="8 9">
    <name type="scientific">Streptomyces misionensis</name>
    <dbReference type="NCBI Taxonomy" id="67331"/>
    <lineage>
        <taxon>Bacteria</taxon>
        <taxon>Bacillati</taxon>
        <taxon>Actinomycetota</taxon>
        <taxon>Actinomycetes</taxon>
        <taxon>Kitasatosporales</taxon>
        <taxon>Streptomycetaceae</taxon>
        <taxon>Streptomyces</taxon>
    </lineage>
</organism>
<comment type="similarity">
    <text evidence="1">Belongs to the sigma-70 factor family. ECF subfamily.</text>
</comment>
<dbReference type="InterPro" id="IPR013249">
    <property type="entry name" value="RNA_pol_sigma70_r4_t2"/>
</dbReference>
<dbReference type="Pfam" id="PF08281">
    <property type="entry name" value="Sigma70_r4_2"/>
    <property type="match status" value="1"/>
</dbReference>
<dbReference type="SUPFAM" id="SSF88946">
    <property type="entry name" value="Sigma2 domain of RNA polymerase sigma factors"/>
    <property type="match status" value="1"/>
</dbReference>
<dbReference type="InterPro" id="IPR013324">
    <property type="entry name" value="RNA_pol_sigma_r3/r4-like"/>
</dbReference>
<dbReference type="PANTHER" id="PTHR43133:SF50">
    <property type="entry name" value="ECF RNA POLYMERASE SIGMA FACTOR SIGM"/>
    <property type="match status" value="1"/>
</dbReference>
<protein>
    <submittedName>
        <fullName evidence="8">RNA polymerase sigma-70 factor, sigma-E family</fullName>
    </submittedName>
</protein>
<dbReference type="InterPro" id="IPR039425">
    <property type="entry name" value="RNA_pol_sigma-70-like"/>
</dbReference>
<evidence type="ECO:0000256" key="2">
    <source>
        <dbReference type="ARBA" id="ARBA00023015"/>
    </source>
</evidence>
<dbReference type="GO" id="GO:0016987">
    <property type="term" value="F:sigma factor activity"/>
    <property type="evidence" value="ECO:0007669"/>
    <property type="project" value="UniProtKB-KW"/>
</dbReference>
<dbReference type="RefSeq" id="WP_070022071.1">
    <property type="nucleotide sequence ID" value="NZ_FNTD01000004.1"/>
</dbReference>
<dbReference type="STRING" id="67331.SAMN04490357_4333"/>
<evidence type="ECO:0000259" key="6">
    <source>
        <dbReference type="Pfam" id="PF04542"/>
    </source>
</evidence>
<dbReference type="CDD" id="cd06171">
    <property type="entry name" value="Sigma70_r4"/>
    <property type="match status" value="1"/>
</dbReference>
<gene>
    <name evidence="8" type="ORF">SAMN04490357_4333</name>
</gene>
<dbReference type="InterPro" id="IPR014325">
    <property type="entry name" value="RNA_pol_sigma-E_actinobac"/>
</dbReference>
<dbReference type="NCBIfam" id="TIGR02983">
    <property type="entry name" value="SigE-fam_strep"/>
    <property type="match status" value="1"/>
</dbReference>
<dbReference type="GO" id="GO:0003677">
    <property type="term" value="F:DNA binding"/>
    <property type="evidence" value="ECO:0007669"/>
    <property type="project" value="UniProtKB-KW"/>
</dbReference>
<feature type="domain" description="RNA polymerase sigma-70 region 2" evidence="6">
    <location>
        <begin position="18"/>
        <end position="79"/>
    </location>
</feature>
<accession>A0A1H4ZAD6</accession>
<evidence type="ECO:0000256" key="4">
    <source>
        <dbReference type="ARBA" id="ARBA00023125"/>
    </source>
</evidence>
<evidence type="ECO:0000256" key="1">
    <source>
        <dbReference type="ARBA" id="ARBA00010641"/>
    </source>
</evidence>
<dbReference type="InterPro" id="IPR036388">
    <property type="entry name" value="WH-like_DNA-bd_sf"/>
</dbReference>
<dbReference type="InterPro" id="IPR007627">
    <property type="entry name" value="RNA_pol_sigma70_r2"/>
</dbReference>
<keyword evidence="2" id="KW-0805">Transcription regulation</keyword>
<evidence type="ECO:0000256" key="5">
    <source>
        <dbReference type="ARBA" id="ARBA00023163"/>
    </source>
</evidence>
<evidence type="ECO:0000259" key="7">
    <source>
        <dbReference type="Pfam" id="PF08281"/>
    </source>
</evidence>
<dbReference type="Pfam" id="PF04542">
    <property type="entry name" value="Sigma70_r2"/>
    <property type="match status" value="1"/>
</dbReference>
<name>A0A1H4ZAD6_9ACTN</name>
<evidence type="ECO:0000313" key="8">
    <source>
        <dbReference type="EMBL" id="SED26887.1"/>
    </source>
</evidence>
<proteinExistence type="inferred from homology"/>
<dbReference type="GO" id="GO:0006352">
    <property type="term" value="P:DNA-templated transcription initiation"/>
    <property type="evidence" value="ECO:0007669"/>
    <property type="project" value="InterPro"/>
</dbReference>
<dbReference type="InterPro" id="IPR014284">
    <property type="entry name" value="RNA_pol_sigma-70_dom"/>
</dbReference>
<dbReference type="SUPFAM" id="SSF88659">
    <property type="entry name" value="Sigma3 and sigma4 domains of RNA polymerase sigma factors"/>
    <property type="match status" value="1"/>
</dbReference>
<keyword evidence="4" id="KW-0238">DNA-binding</keyword>
<evidence type="ECO:0000313" key="9">
    <source>
        <dbReference type="Proteomes" id="UP000182375"/>
    </source>
</evidence>
<reference evidence="8 9" key="1">
    <citation type="submission" date="2016-10" db="EMBL/GenBank/DDBJ databases">
        <authorList>
            <person name="de Groot N.N."/>
        </authorList>
    </citation>
    <scope>NUCLEOTIDE SEQUENCE [LARGE SCALE GENOMIC DNA]</scope>
    <source>
        <strain evidence="8 9">DSM 40306</strain>
    </source>
</reference>
<dbReference type="EMBL" id="FNTD01000004">
    <property type="protein sequence ID" value="SED26887.1"/>
    <property type="molecule type" value="Genomic_DNA"/>
</dbReference>